<evidence type="ECO:0000256" key="8">
    <source>
        <dbReference type="ARBA" id="ARBA00023065"/>
    </source>
</evidence>
<keyword evidence="10 11" id="KW-0998">Cell outer membrane</keyword>
<dbReference type="AlphaFoldDB" id="A0A6B2M6E3"/>
<dbReference type="EMBL" id="JAAGNX010000003">
    <property type="protein sequence ID" value="NDV63240.1"/>
    <property type="molecule type" value="Genomic_DNA"/>
</dbReference>
<evidence type="ECO:0000256" key="4">
    <source>
        <dbReference type="ARBA" id="ARBA00022496"/>
    </source>
</evidence>
<dbReference type="Gene3D" id="2.170.130.10">
    <property type="entry name" value="TonB-dependent receptor, plug domain"/>
    <property type="match status" value="1"/>
</dbReference>
<dbReference type="SUPFAM" id="SSF56935">
    <property type="entry name" value="Porins"/>
    <property type="match status" value="1"/>
</dbReference>
<dbReference type="InterPro" id="IPR037066">
    <property type="entry name" value="Plug_dom_sf"/>
</dbReference>
<reference evidence="13 14" key="1">
    <citation type="submission" date="2020-02" db="EMBL/GenBank/DDBJ databases">
        <title>Albibacoteraceae fam. nov., the first described family within the subdivision 4 Verrucomicrobia.</title>
        <authorList>
            <person name="Xi F."/>
        </authorList>
    </citation>
    <scope>NUCLEOTIDE SEQUENCE [LARGE SCALE GENOMIC DNA]</scope>
    <source>
        <strain evidence="13 14">CK1056</strain>
    </source>
</reference>
<keyword evidence="6" id="KW-0732">Signal</keyword>
<dbReference type="GO" id="GO:0009279">
    <property type="term" value="C:cell outer membrane"/>
    <property type="evidence" value="ECO:0007669"/>
    <property type="project" value="UniProtKB-SubCell"/>
</dbReference>
<dbReference type="Gene3D" id="2.40.170.20">
    <property type="entry name" value="TonB-dependent receptor, beta-barrel domain"/>
    <property type="match status" value="3"/>
</dbReference>
<evidence type="ECO:0000256" key="10">
    <source>
        <dbReference type="ARBA" id="ARBA00023237"/>
    </source>
</evidence>
<dbReference type="PANTHER" id="PTHR32552:SF68">
    <property type="entry name" value="FERRICHROME OUTER MEMBRANE TRANSPORTER_PHAGE RECEPTOR"/>
    <property type="match status" value="1"/>
</dbReference>
<keyword evidence="4" id="KW-0410">Iron transport</keyword>
<name>A0A6B2M6E3_9BACT</name>
<keyword evidence="7" id="KW-0408">Iron</keyword>
<comment type="similarity">
    <text evidence="11">Belongs to the TonB-dependent receptor family.</text>
</comment>
<comment type="caution">
    <text evidence="13">The sequence shown here is derived from an EMBL/GenBank/DDBJ whole genome shotgun (WGS) entry which is preliminary data.</text>
</comment>
<evidence type="ECO:0000256" key="3">
    <source>
        <dbReference type="ARBA" id="ARBA00022452"/>
    </source>
</evidence>
<evidence type="ECO:0000313" key="14">
    <source>
        <dbReference type="Proteomes" id="UP000478417"/>
    </source>
</evidence>
<keyword evidence="2 11" id="KW-0813">Transport</keyword>
<dbReference type="Proteomes" id="UP000478417">
    <property type="component" value="Unassembled WGS sequence"/>
</dbReference>
<keyword evidence="3 11" id="KW-1134">Transmembrane beta strand</keyword>
<evidence type="ECO:0000256" key="9">
    <source>
        <dbReference type="ARBA" id="ARBA00023136"/>
    </source>
</evidence>
<keyword evidence="14" id="KW-1185">Reference proteome</keyword>
<evidence type="ECO:0000256" key="2">
    <source>
        <dbReference type="ARBA" id="ARBA00022448"/>
    </source>
</evidence>
<feature type="domain" description="TonB-dependent receptor plug" evidence="12">
    <location>
        <begin position="67"/>
        <end position="181"/>
    </location>
</feature>
<evidence type="ECO:0000259" key="12">
    <source>
        <dbReference type="Pfam" id="PF07715"/>
    </source>
</evidence>
<dbReference type="InterPro" id="IPR036942">
    <property type="entry name" value="Beta-barrel_TonB_sf"/>
</dbReference>
<evidence type="ECO:0000256" key="7">
    <source>
        <dbReference type="ARBA" id="ARBA00023004"/>
    </source>
</evidence>
<evidence type="ECO:0000256" key="1">
    <source>
        <dbReference type="ARBA" id="ARBA00004571"/>
    </source>
</evidence>
<evidence type="ECO:0000256" key="5">
    <source>
        <dbReference type="ARBA" id="ARBA00022692"/>
    </source>
</evidence>
<evidence type="ECO:0000256" key="6">
    <source>
        <dbReference type="ARBA" id="ARBA00022729"/>
    </source>
</evidence>
<dbReference type="Pfam" id="PF07715">
    <property type="entry name" value="Plug"/>
    <property type="match status" value="1"/>
</dbReference>
<organism evidence="13 14">
    <name type="scientific">Oceanipulchritudo coccoides</name>
    <dbReference type="NCBI Taxonomy" id="2706888"/>
    <lineage>
        <taxon>Bacteria</taxon>
        <taxon>Pseudomonadati</taxon>
        <taxon>Verrucomicrobiota</taxon>
        <taxon>Opitutia</taxon>
        <taxon>Puniceicoccales</taxon>
        <taxon>Oceanipulchritudinaceae</taxon>
        <taxon>Oceanipulchritudo</taxon>
    </lineage>
</organism>
<accession>A0A6B2M6E3</accession>
<keyword evidence="8" id="KW-0406">Ion transport</keyword>
<sequence length="1022" mass="114061">METNSPHYKLLGLFLATVLSTGSAIGQDDAGSNDPVFELSPFEVETSGDKGYYASNAISGSRISVPIQDMPLTIEVVTSEFIEDTGATDLRDSLKYSAGILLQSQNDAYGSTSNVGQINNPEGATGNKSDSSFKIRGFVLENTLRNGFRRQHATDTINIDRIEVVRGPSALLYGVGNFGGVVNYVTKTPLPEFQQNFSIGVGSDSFQRASIDSTGPLFLENLGYRLSMAIEDRESWTDINTEDHFFIAPVLQWRIFDRIKLTLDYEYGKADENGVSFRSVRTPSLEGVNIFQSDRLETFGFLEFSEDKNANQVLDPGEDLNDNGQIDFTRDPRTFRWSGPDTFIDTESQNANFSVEVKILDNLYYNGGLNYSRVNFVTRDVFGGISRGSGADAAQVILDDMQANGRGFLARQVIDGKNSDTVVPVYDGVFQYNWVGSDEQIDWLQHRHELNFSDRIFEGNKWLESEHNILLGYSFESQDYENTAYRSNGATDDFMYKDPTDESYIRFDTIWDGSPSLPYEPLRIDGNTAENVGMYGVYSGRFFDDRLFLVAGIREDTTQSKDGFGEVIGSRQGRQFFEDSEVKKQTSQFGISVEVIEGFTLFALQSEGVEPNFGGERDGNGIALDSTVADATEYGFKFNLFDGRIAGTISKFNIQREGLPFRYWWAPAPVHGQFRPSDDIIYRLDGVNPDIANRDPDTGEIINPYQRATEAEWLAAKAATGSGPKGAVYTQSNDDGTFTYLNASTPEGAAWLDAIFRELQDAFLLPLDDPNKDLDPWLGFLYEGLDDEEVNTASEDRSDQGYYQSISDESDGWEAQIIMSPLENLQIILNYSHVERQVIDPGAFVQTPFVEGNEDRWATWFFPNANWGLGGAPVELVYPGGDGPYLPNTDTSSWTGVGWGKGESLDDTPEDVVSWWAHYTFLEDSLFSGLEIGFGGQWESEREYASAFTSAGQKKQNETGTTIKAVTDARLTLNAMAKYSWVRDSYDAFLQLNVDNFLDDQDQYGYIWAPGISWKINFGVTF</sequence>
<dbReference type="RefSeq" id="WP_163966515.1">
    <property type="nucleotide sequence ID" value="NZ_JAAGNX010000003.1"/>
</dbReference>
<gene>
    <name evidence="13" type="ORF">G0Q06_12310</name>
</gene>
<keyword evidence="5 11" id="KW-0812">Transmembrane</keyword>
<keyword evidence="9 11" id="KW-0472">Membrane</keyword>
<keyword evidence="13" id="KW-0675">Receptor</keyword>
<comment type="subcellular location">
    <subcellularLocation>
        <location evidence="1 11">Cell outer membrane</location>
        <topology evidence="1 11">Multi-pass membrane protein</topology>
    </subcellularLocation>
</comment>
<protein>
    <submittedName>
        <fullName evidence="13">TonB-dependent receptor plug domain-containing protein</fullName>
    </submittedName>
</protein>
<dbReference type="InterPro" id="IPR039426">
    <property type="entry name" value="TonB-dep_rcpt-like"/>
</dbReference>
<dbReference type="GO" id="GO:0015344">
    <property type="term" value="F:siderophore uptake transmembrane transporter activity"/>
    <property type="evidence" value="ECO:0007669"/>
    <property type="project" value="TreeGrafter"/>
</dbReference>
<dbReference type="PROSITE" id="PS52016">
    <property type="entry name" value="TONB_DEPENDENT_REC_3"/>
    <property type="match status" value="1"/>
</dbReference>
<proteinExistence type="inferred from homology"/>
<evidence type="ECO:0000256" key="11">
    <source>
        <dbReference type="PROSITE-ProRule" id="PRU01360"/>
    </source>
</evidence>
<evidence type="ECO:0000313" key="13">
    <source>
        <dbReference type="EMBL" id="NDV63240.1"/>
    </source>
</evidence>
<dbReference type="InterPro" id="IPR012910">
    <property type="entry name" value="Plug_dom"/>
</dbReference>
<dbReference type="PANTHER" id="PTHR32552">
    <property type="entry name" value="FERRICHROME IRON RECEPTOR-RELATED"/>
    <property type="match status" value="1"/>
</dbReference>